<gene>
    <name evidence="1" type="ORF">UFOVP399_41</name>
</gene>
<proteinExistence type="predicted"/>
<evidence type="ECO:0000313" key="1">
    <source>
        <dbReference type="EMBL" id="CAB4140960.1"/>
    </source>
</evidence>
<name>A0A6J5M776_9CAUD</name>
<protein>
    <submittedName>
        <fullName evidence="1">Uncharacterized protein</fullName>
    </submittedName>
</protein>
<dbReference type="EMBL" id="LR796383">
    <property type="protein sequence ID" value="CAB4140960.1"/>
    <property type="molecule type" value="Genomic_DNA"/>
</dbReference>
<accession>A0A6J5M776</accession>
<sequence>MRFRDEDFLFKTEQGVSWYYAEDDENIYIGSSQDPTPVIEQNLANFNSGATGWTSDKTFRHIGSVPVGVIESWKADGVDLYDENCAKEVIRRLNSSEYRLLRSSDWKV</sequence>
<organism evidence="1">
    <name type="scientific">uncultured Caudovirales phage</name>
    <dbReference type="NCBI Taxonomy" id="2100421"/>
    <lineage>
        <taxon>Viruses</taxon>
        <taxon>Duplodnaviria</taxon>
        <taxon>Heunggongvirae</taxon>
        <taxon>Uroviricota</taxon>
        <taxon>Caudoviricetes</taxon>
        <taxon>Peduoviridae</taxon>
        <taxon>Maltschvirus</taxon>
        <taxon>Maltschvirus maltsch</taxon>
    </lineage>
</organism>
<reference evidence="1" key="1">
    <citation type="submission" date="2020-04" db="EMBL/GenBank/DDBJ databases">
        <authorList>
            <person name="Chiriac C."/>
            <person name="Salcher M."/>
            <person name="Ghai R."/>
            <person name="Kavagutti S V."/>
        </authorList>
    </citation>
    <scope>NUCLEOTIDE SEQUENCE</scope>
</reference>